<evidence type="ECO:0000256" key="5">
    <source>
        <dbReference type="ARBA" id="ARBA00022989"/>
    </source>
</evidence>
<gene>
    <name evidence="8" type="primary">chrA</name>
    <name evidence="8" type="ORF">FA047_04510</name>
</gene>
<organism evidence="8 9">
    <name type="scientific">Pedobacter frigoris</name>
    <dbReference type="NCBI Taxonomy" id="2571272"/>
    <lineage>
        <taxon>Bacteria</taxon>
        <taxon>Pseudomonadati</taxon>
        <taxon>Bacteroidota</taxon>
        <taxon>Sphingobacteriia</taxon>
        <taxon>Sphingobacteriales</taxon>
        <taxon>Sphingobacteriaceae</taxon>
        <taxon>Pedobacter</taxon>
    </lineage>
</organism>
<dbReference type="NCBIfam" id="TIGR00937">
    <property type="entry name" value="2A51"/>
    <property type="match status" value="1"/>
</dbReference>
<accession>A0A4V5NZP9</accession>
<evidence type="ECO:0000256" key="4">
    <source>
        <dbReference type="ARBA" id="ARBA00022692"/>
    </source>
</evidence>
<dbReference type="InterPro" id="IPR014047">
    <property type="entry name" value="Chr_Tranpt_l_chain"/>
</dbReference>
<comment type="subcellular location">
    <subcellularLocation>
        <location evidence="1">Cell membrane</location>
        <topology evidence="1">Multi-pass membrane protein</topology>
    </subcellularLocation>
</comment>
<feature type="transmembrane region" description="Helical" evidence="7">
    <location>
        <begin position="197"/>
        <end position="214"/>
    </location>
</feature>
<evidence type="ECO:0000256" key="1">
    <source>
        <dbReference type="ARBA" id="ARBA00004651"/>
    </source>
</evidence>
<evidence type="ECO:0000256" key="2">
    <source>
        <dbReference type="ARBA" id="ARBA00005262"/>
    </source>
</evidence>
<feature type="transmembrane region" description="Helical" evidence="7">
    <location>
        <begin position="234"/>
        <end position="253"/>
    </location>
</feature>
<dbReference type="Proteomes" id="UP000307244">
    <property type="component" value="Unassembled WGS sequence"/>
</dbReference>
<dbReference type="AlphaFoldDB" id="A0A4V5NZP9"/>
<feature type="transmembrane region" description="Helical" evidence="7">
    <location>
        <begin position="301"/>
        <end position="326"/>
    </location>
</feature>
<feature type="transmembrane region" description="Helical" evidence="7">
    <location>
        <begin position="135"/>
        <end position="155"/>
    </location>
</feature>
<dbReference type="PANTHER" id="PTHR33567">
    <property type="entry name" value="CHROMATE ION TRANSPORTER (EUROFUNG)"/>
    <property type="match status" value="1"/>
</dbReference>
<protein>
    <submittedName>
        <fullName evidence="8">Chromate efflux transporter</fullName>
    </submittedName>
</protein>
<keyword evidence="6 7" id="KW-0472">Membrane</keyword>
<dbReference type="InterPro" id="IPR003370">
    <property type="entry name" value="Chromate_transpt"/>
</dbReference>
<feature type="transmembrane region" description="Helical" evidence="7">
    <location>
        <begin position="365"/>
        <end position="398"/>
    </location>
</feature>
<dbReference type="GO" id="GO:0015109">
    <property type="term" value="F:chromate transmembrane transporter activity"/>
    <property type="evidence" value="ECO:0007669"/>
    <property type="project" value="InterPro"/>
</dbReference>
<feature type="transmembrane region" description="Helical" evidence="7">
    <location>
        <begin position="338"/>
        <end position="358"/>
    </location>
</feature>
<feature type="transmembrane region" description="Helical" evidence="7">
    <location>
        <begin position="79"/>
        <end position="100"/>
    </location>
</feature>
<evidence type="ECO:0000313" key="9">
    <source>
        <dbReference type="Proteomes" id="UP000307244"/>
    </source>
</evidence>
<comment type="similarity">
    <text evidence="2">Belongs to the chromate ion transporter (CHR) (TC 2.A.51) family.</text>
</comment>
<keyword evidence="3" id="KW-1003">Cell membrane</keyword>
<dbReference type="EMBL" id="SWBQ01000001">
    <property type="protein sequence ID" value="TKC09362.1"/>
    <property type="molecule type" value="Genomic_DNA"/>
</dbReference>
<dbReference type="RefSeq" id="WP_136834773.1">
    <property type="nucleotide sequence ID" value="NZ_SWBQ01000001.1"/>
</dbReference>
<evidence type="ECO:0000256" key="7">
    <source>
        <dbReference type="SAM" id="Phobius"/>
    </source>
</evidence>
<reference evidence="8 9" key="1">
    <citation type="submission" date="2019-04" db="EMBL/GenBank/DDBJ databases">
        <title>Pedobacter sp. RP-3-15 sp. nov., isolated from Arctic soil.</title>
        <authorList>
            <person name="Dahal R.H."/>
            <person name="Kim D.-U."/>
        </authorList>
    </citation>
    <scope>NUCLEOTIDE SEQUENCE [LARGE SCALE GENOMIC DNA]</scope>
    <source>
        <strain evidence="8 9">RP-3-15</strain>
    </source>
</reference>
<dbReference type="OrthoDB" id="9788907at2"/>
<name>A0A4V5NZP9_9SPHI</name>
<dbReference type="Pfam" id="PF02417">
    <property type="entry name" value="Chromate_transp"/>
    <property type="match status" value="2"/>
</dbReference>
<comment type="caution">
    <text evidence="8">The sequence shown here is derived from an EMBL/GenBank/DDBJ whole genome shotgun (WGS) entry which is preliminary data.</text>
</comment>
<evidence type="ECO:0000256" key="3">
    <source>
        <dbReference type="ARBA" id="ARBA00022475"/>
    </source>
</evidence>
<keyword evidence="9" id="KW-1185">Reference proteome</keyword>
<keyword evidence="4 7" id="KW-0812">Transmembrane</keyword>
<sequence length="399" mass="43848">MNKRQLLFIRNVFLFTFTAFGGAQAHLSLLLKYFVKDVRFISEEDLLELNALAQVLPGPASTQTLVGIAYKVGGLRLSLFTFFIWIIPSAAVMTFAAITFAKLDQKQKFTEILEYIQPIALGIVAYGAYNLSRRVLVSQVSIFLAVSAVIATLVLRNAYVFPMAILIGGMISSALETPQEESVIRVKLFSNINRKKLIYFVSVLLFFALLGAIINRTSPFSLPIRLFENFYRNGILIFGGGQVLVPLMFTEFVEMKHYLTSPGFLSGFALQQALPGPTFSFTSYVGALSMRNFGYGLTGQILGGTVAVLGINLPGLILVLLIVPFWEDLKKVGRIKYSLSGINAVSVGFIIAAFILLVKPVGFDLLAISILISTFLILNFTKISPTFIVLGGVLLGYFL</sequence>
<keyword evidence="5 7" id="KW-1133">Transmembrane helix</keyword>
<dbReference type="PANTHER" id="PTHR33567:SF3">
    <property type="entry name" value="CHROMATE ION TRANSPORTER (EUROFUNG)"/>
    <property type="match status" value="1"/>
</dbReference>
<evidence type="ECO:0000313" key="8">
    <source>
        <dbReference type="EMBL" id="TKC09362.1"/>
    </source>
</evidence>
<dbReference type="GO" id="GO:0005886">
    <property type="term" value="C:plasma membrane"/>
    <property type="evidence" value="ECO:0007669"/>
    <property type="project" value="UniProtKB-SubCell"/>
</dbReference>
<evidence type="ECO:0000256" key="6">
    <source>
        <dbReference type="ARBA" id="ARBA00023136"/>
    </source>
</evidence>
<dbReference type="PIRSF" id="PIRSF004810">
    <property type="entry name" value="ChrA"/>
    <property type="match status" value="1"/>
</dbReference>
<proteinExistence type="inferred from homology"/>